<keyword evidence="10" id="KW-0393">Immunoglobulin domain</keyword>
<dbReference type="Proteomes" id="UP000028760">
    <property type="component" value="Unassembled WGS sequence"/>
</dbReference>
<accession>A0A096M1F6</accession>
<keyword evidence="11" id="KW-1280">Immunoglobulin</keyword>
<dbReference type="InterPro" id="IPR050199">
    <property type="entry name" value="IgHV"/>
</dbReference>
<evidence type="ECO:0000256" key="2">
    <source>
        <dbReference type="ARBA" id="ARBA00004613"/>
    </source>
</evidence>
<dbReference type="Gene3D" id="2.60.40.10">
    <property type="entry name" value="Immunoglobulins"/>
    <property type="match status" value="1"/>
</dbReference>
<sequence length="126" mass="14137">VASVFIFRLFESLRGCKSNVTGVWNEIKLQQPQSSEVKRPGDTVKISCVTSGYTMTDNDMNWIRQKPGKGLEWIGWINTCSAVATYASSFQSRFSFTQDVSSSTQFLQITSLTAEDSAVYFCAREH</sequence>
<dbReference type="AlphaFoldDB" id="A0A096M1F6"/>
<evidence type="ECO:0000256" key="1">
    <source>
        <dbReference type="ARBA" id="ARBA00004236"/>
    </source>
</evidence>
<keyword evidence="9" id="KW-1015">Disulfide bond</keyword>
<evidence type="ECO:0000256" key="7">
    <source>
        <dbReference type="ARBA" id="ARBA00023130"/>
    </source>
</evidence>
<proteinExistence type="predicted"/>
<dbReference type="SMART" id="SM00406">
    <property type="entry name" value="IGv"/>
    <property type="match status" value="1"/>
</dbReference>
<keyword evidence="3" id="KW-1003">Cell membrane</keyword>
<reference evidence="13" key="2">
    <citation type="submission" date="2025-08" db="UniProtKB">
        <authorList>
            <consortium name="Ensembl"/>
        </authorList>
    </citation>
    <scope>IDENTIFICATION</scope>
</reference>
<evidence type="ECO:0000256" key="4">
    <source>
        <dbReference type="ARBA" id="ARBA00022525"/>
    </source>
</evidence>
<dbReference type="eggNOG" id="ENOG502SSZX">
    <property type="taxonomic scope" value="Eukaryota"/>
</dbReference>
<evidence type="ECO:0000259" key="12">
    <source>
        <dbReference type="PROSITE" id="PS50835"/>
    </source>
</evidence>
<dbReference type="GO" id="GO:0005886">
    <property type="term" value="C:plasma membrane"/>
    <property type="evidence" value="ECO:0007669"/>
    <property type="project" value="UniProtKB-SubCell"/>
</dbReference>
<keyword evidence="8" id="KW-0472">Membrane</keyword>
<dbReference type="PANTHER" id="PTHR23266">
    <property type="entry name" value="IMMUNOGLOBULIN HEAVY CHAIN"/>
    <property type="match status" value="1"/>
</dbReference>
<dbReference type="InterPro" id="IPR007110">
    <property type="entry name" value="Ig-like_dom"/>
</dbReference>
<keyword evidence="5" id="KW-0732">Signal</keyword>
<evidence type="ECO:0000256" key="6">
    <source>
        <dbReference type="ARBA" id="ARBA00022859"/>
    </source>
</evidence>
<feature type="domain" description="Ig-like" evidence="12">
    <location>
        <begin position="25"/>
        <end position="126"/>
    </location>
</feature>
<keyword evidence="7" id="KW-1064">Adaptive immunity</keyword>
<protein>
    <recommendedName>
        <fullName evidence="12">Ig-like domain-containing protein</fullName>
    </recommendedName>
</protein>
<evidence type="ECO:0000256" key="11">
    <source>
        <dbReference type="ARBA" id="ARBA00043265"/>
    </source>
</evidence>
<dbReference type="OMA" id="WINTHTV"/>
<dbReference type="Ensembl" id="ENSPFOT00000027465.1">
    <property type="protein sequence ID" value="ENSPFOP00000025247.1"/>
    <property type="gene ID" value="ENSPFOG00000007885.2"/>
</dbReference>
<comment type="subcellular location">
    <subcellularLocation>
        <location evidence="1">Cell membrane</location>
    </subcellularLocation>
    <subcellularLocation>
        <location evidence="2">Secreted</location>
    </subcellularLocation>
</comment>
<evidence type="ECO:0000256" key="5">
    <source>
        <dbReference type="ARBA" id="ARBA00022729"/>
    </source>
</evidence>
<dbReference type="GO" id="GO:0005576">
    <property type="term" value="C:extracellular region"/>
    <property type="evidence" value="ECO:0007669"/>
    <property type="project" value="UniProtKB-SubCell"/>
</dbReference>
<keyword evidence="14" id="KW-1185">Reference proteome</keyword>
<dbReference type="STRING" id="48698.ENSPFOP00000025247"/>
<dbReference type="InterPro" id="IPR013106">
    <property type="entry name" value="Ig_V-set"/>
</dbReference>
<evidence type="ECO:0000313" key="14">
    <source>
        <dbReference type="Proteomes" id="UP000028760"/>
    </source>
</evidence>
<dbReference type="EMBL" id="AYCK01028318">
    <property type="status" value="NOT_ANNOTATED_CDS"/>
    <property type="molecule type" value="Genomic_DNA"/>
</dbReference>
<evidence type="ECO:0000313" key="13">
    <source>
        <dbReference type="Ensembl" id="ENSPFOP00000025247.1"/>
    </source>
</evidence>
<keyword evidence="4" id="KW-0964">Secreted</keyword>
<reference evidence="14" key="1">
    <citation type="submission" date="2013-10" db="EMBL/GenBank/DDBJ databases">
        <authorList>
            <person name="Schartl M."/>
            <person name="Warren W."/>
        </authorList>
    </citation>
    <scope>NUCLEOTIDE SEQUENCE [LARGE SCALE GENOMIC DNA]</scope>
    <source>
        <strain evidence="14">female</strain>
    </source>
</reference>
<evidence type="ECO:0000256" key="8">
    <source>
        <dbReference type="ARBA" id="ARBA00023136"/>
    </source>
</evidence>
<dbReference type="Pfam" id="PF07686">
    <property type="entry name" value="V-set"/>
    <property type="match status" value="1"/>
</dbReference>
<dbReference type="FunFam" id="2.60.40.10:FF:001072">
    <property type="entry name" value="Immunoglobulin heavy variable V1-24"/>
    <property type="match status" value="1"/>
</dbReference>
<dbReference type="InterPro" id="IPR013783">
    <property type="entry name" value="Ig-like_fold"/>
</dbReference>
<keyword evidence="6" id="KW-0391">Immunity</keyword>
<dbReference type="InterPro" id="IPR036179">
    <property type="entry name" value="Ig-like_dom_sf"/>
</dbReference>
<dbReference type="GeneTree" id="ENSGT00940000163849"/>
<reference evidence="13" key="3">
    <citation type="submission" date="2025-09" db="UniProtKB">
        <authorList>
            <consortium name="Ensembl"/>
        </authorList>
    </citation>
    <scope>IDENTIFICATION</scope>
</reference>
<dbReference type="GO" id="GO:0019814">
    <property type="term" value="C:immunoglobulin complex"/>
    <property type="evidence" value="ECO:0007669"/>
    <property type="project" value="UniProtKB-KW"/>
</dbReference>
<name>A0A096M1F6_POEFO</name>
<dbReference type="GO" id="GO:0002250">
    <property type="term" value="P:adaptive immune response"/>
    <property type="evidence" value="ECO:0007669"/>
    <property type="project" value="UniProtKB-KW"/>
</dbReference>
<evidence type="ECO:0000256" key="10">
    <source>
        <dbReference type="ARBA" id="ARBA00023319"/>
    </source>
</evidence>
<evidence type="ECO:0000256" key="3">
    <source>
        <dbReference type="ARBA" id="ARBA00022475"/>
    </source>
</evidence>
<organism evidence="13 14">
    <name type="scientific">Poecilia formosa</name>
    <name type="common">Amazon molly</name>
    <name type="synonym">Limia formosa</name>
    <dbReference type="NCBI Taxonomy" id="48698"/>
    <lineage>
        <taxon>Eukaryota</taxon>
        <taxon>Metazoa</taxon>
        <taxon>Chordata</taxon>
        <taxon>Craniata</taxon>
        <taxon>Vertebrata</taxon>
        <taxon>Euteleostomi</taxon>
        <taxon>Actinopterygii</taxon>
        <taxon>Neopterygii</taxon>
        <taxon>Teleostei</taxon>
        <taxon>Neoteleostei</taxon>
        <taxon>Acanthomorphata</taxon>
        <taxon>Ovalentaria</taxon>
        <taxon>Atherinomorphae</taxon>
        <taxon>Cyprinodontiformes</taxon>
        <taxon>Poeciliidae</taxon>
        <taxon>Poeciliinae</taxon>
        <taxon>Poecilia</taxon>
    </lineage>
</organism>
<dbReference type="SUPFAM" id="SSF48726">
    <property type="entry name" value="Immunoglobulin"/>
    <property type="match status" value="1"/>
</dbReference>
<dbReference type="PROSITE" id="PS50835">
    <property type="entry name" value="IG_LIKE"/>
    <property type="match status" value="1"/>
</dbReference>
<evidence type="ECO:0000256" key="9">
    <source>
        <dbReference type="ARBA" id="ARBA00023157"/>
    </source>
</evidence>